<evidence type="ECO:0000256" key="1">
    <source>
        <dbReference type="ARBA" id="ARBA00004651"/>
    </source>
</evidence>
<keyword evidence="7 8" id="KW-0472">Membrane</keyword>
<accession>X0T2F4</accession>
<evidence type="ECO:0008006" key="10">
    <source>
        <dbReference type="Google" id="ProtNLM"/>
    </source>
</evidence>
<keyword evidence="6 8" id="KW-1133">Transmembrane helix</keyword>
<evidence type="ECO:0000313" key="9">
    <source>
        <dbReference type="EMBL" id="GAF81501.1"/>
    </source>
</evidence>
<sequence>MTGKSGSETIFLRPWGGVAGAAIIVAVGFLGSRLLGVVRTMTIADAFGTSPDLDAYWVAFRLPDLIFQVLAGAAMGSAFIPTFARYIARKDEDEAWHLASSVLNLVAVVTGVVAVAAVLLAPWLVPLMAPGLEGELQDRAVELTRIMLVSPILFAISGMLTGILNARQHFFLVALAPMFYNLSIIFGAVFLSEPWGVHGLAAGV</sequence>
<dbReference type="InterPro" id="IPR051050">
    <property type="entry name" value="Lipid_II_flippase_MurJ/MviN"/>
</dbReference>
<evidence type="ECO:0000256" key="4">
    <source>
        <dbReference type="ARBA" id="ARBA00022960"/>
    </source>
</evidence>
<organism evidence="9">
    <name type="scientific">marine sediment metagenome</name>
    <dbReference type="NCBI Taxonomy" id="412755"/>
    <lineage>
        <taxon>unclassified sequences</taxon>
        <taxon>metagenomes</taxon>
        <taxon>ecological metagenomes</taxon>
    </lineage>
</organism>
<feature type="transmembrane region" description="Helical" evidence="8">
    <location>
        <begin position="145"/>
        <end position="164"/>
    </location>
</feature>
<feature type="transmembrane region" description="Helical" evidence="8">
    <location>
        <begin position="171"/>
        <end position="191"/>
    </location>
</feature>
<comment type="subcellular location">
    <subcellularLocation>
        <location evidence="1">Cell membrane</location>
        <topology evidence="1">Multi-pass membrane protein</topology>
    </subcellularLocation>
</comment>
<dbReference type="InterPro" id="IPR004268">
    <property type="entry name" value="MurJ"/>
</dbReference>
<keyword evidence="3 8" id="KW-0812">Transmembrane</keyword>
<dbReference type="PANTHER" id="PTHR47019:SF1">
    <property type="entry name" value="LIPID II FLIPPASE MURJ"/>
    <property type="match status" value="1"/>
</dbReference>
<evidence type="ECO:0000256" key="3">
    <source>
        <dbReference type="ARBA" id="ARBA00022692"/>
    </source>
</evidence>
<reference evidence="9" key="1">
    <citation type="journal article" date="2014" name="Front. Microbiol.">
        <title>High frequency of phylogenetically diverse reductive dehalogenase-homologous genes in deep subseafloor sedimentary metagenomes.</title>
        <authorList>
            <person name="Kawai M."/>
            <person name="Futagami T."/>
            <person name="Toyoda A."/>
            <person name="Takaki Y."/>
            <person name="Nishi S."/>
            <person name="Hori S."/>
            <person name="Arai W."/>
            <person name="Tsubouchi T."/>
            <person name="Morono Y."/>
            <person name="Uchiyama I."/>
            <person name="Ito T."/>
            <person name="Fujiyama A."/>
            <person name="Inagaki F."/>
            <person name="Takami H."/>
        </authorList>
    </citation>
    <scope>NUCLEOTIDE SEQUENCE</scope>
    <source>
        <strain evidence="9">Expedition CK06-06</strain>
    </source>
</reference>
<dbReference type="Pfam" id="PF03023">
    <property type="entry name" value="MurJ"/>
    <property type="match status" value="1"/>
</dbReference>
<feature type="non-terminal residue" evidence="9">
    <location>
        <position position="204"/>
    </location>
</feature>
<feature type="transmembrane region" description="Helical" evidence="8">
    <location>
        <begin position="12"/>
        <end position="31"/>
    </location>
</feature>
<dbReference type="GO" id="GO:0015648">
    <property type="term" value="F:lipid-linked peptidoglycan transporter activity"/>
    <property type="evidence" value="ECO:0007669"/>
    <property type="project" value="TreeGrafter"/>
</dbReference>
<keyword evidence="2" id="KW-1003">Cell membrane</keyword>
<dbReference type="EMBL" id="BARS01009924">
    <property type="protein sequence ID" value="GAF81501.1"/>
    <property type="molecule type" value="Genomic_DNA"/>
</dbReference>
<keyword evidence="4" id="KW-0133">Cell shape</keyword>
<evidence type="ECO:0000256" key="2">
    <source>
        <dbReference type="ARBA" id="ARBA00022475"/>
    </source>
</evidence>
<dbReference type="GO" id="GO:0008360">
    <property type="term" value="P:regulation of cell shape"/>
    <property type="evidence" value="ECO:0007669"/>
    <property type="project" value="UniProtKB-KW"/>
</dbReference>
<feature type="transmembrane region" description="Helical" evidence="8">
    <location>
        <begin position="65"/>
        <end position="84"/>
    </location>
</feature>
<evidence type="ECO:0000256" key="6">
    <source>
        <dbReference type="ARBA" id="ARBA00022989"/>
    </source>
</evidence>
<comment type="caution">
    <text evidence="9">The sequence shown here is derived from an EMBL/GenBank/DDBJ whole genome shotgun (WGS) entry which is preliminary data.</text>
</comment>
<dbReference type="GO" id="GO:0009252">
    <property type="term" value="P:peptidoglycan biosynthetic process"/>
    <property type="evidence" value="ECO:0007669"/>
    <property type="project" value="UniProtKB-KW"/>
</dbReference>
<evidence type="ECO:0000256" key="5">
    <source>
        <dbReference type="ARBA" id="ARBA00022984"/>
    </source>
</evidence>
<dbReference type="AlphaFoldDB" id="X0T2F4"/>
<dbReference type="PANTHER" id="PTHR47019">
    <property type="entry name" value="LIPID II FLIPPASE MURJ"/>
    <property type="match status" value="1"/>
</dbReference>
<dbReference type="GO" id="GO:0034204">
    <property type="term" value="P:lipid translocation"/>
    <property type="evidence" value="ECO:0007669"/>
    <property type="project" value="TreeGrafter"/>
</dbReference>
<feature type="transmembrane region" description="Helical" evidence="8">
    <location>
        <begin position="96"/>
        <end position="125"/>
    </location>
</feature>
<gene>
    <name evidence="9" type="ORF">S01H1_18546</name>
</gene>
<evidence type="ECO:0000256" key="8">
    <source>
        <dbReference type="SAM" id="Phobius"/>
    </source>
</evidence>
<keyword evidence="5" id="KW-0573">Peptidoglycan synthesis</keyword>
<protein>
    <recommendedName>
        <fullName evidence="10">Murein biosynthesis integral membrane protein MurJ</fullName>
    </recommendedName>
</protein>
<proteinExistence type="predicted"/>
<name>X0T2F4_9ZZZZ</name>
<evidence type="ECO:0000256" key="7">
    <source>
        <dbReference type="ARBA" id="ARBA00023136"/>
    </source>
</evidence>
<dbReference type="GO" id="GO:0005886">
    <property type="term" value="C:plasma membrane"/>
    <property type="evidence" value="ECO:0007669"/>
    <property type="project" value="UniProtKB-SubCell"/>
</dbReference>
<dbReference type="PRINTS" id="PR01806">
    <property type="entry name" value="VIRFACTRMVIN"/>
</dbReference>